<proteinExistence type="predicted"/>
<protein>
    <submittedName>
        <fullName evidence="1">Uncharacterized protein</fullName>
    </submittedName>
</protein>
<gene>
    <name evidence="1" type="ORF">NIG5292_02443</name>
</gene>
<accession>A0A0U1NNS3</accession>
<evidence type="ECO:0000313" key="1">
    <source>
        <dbReference type="EMBL" id="CRK76380.1"/>
    </source>
</evidence>
<dbReference type="Proteomes" id="UP000048949">
    <property type="component" value="Unassembled WGS sequence"/>
</dbReference>
<sequence>MGGGGGGRTRPSSEIHAAGHRWAVTSPNRPFETSCSNFGWVRVGASVPDGLLLPILREPSGLRADLVREVLGQDHVTKTDVPLGARIVLPHNEGHDDDRAVDLFRGRIVAHPGLSEVVKLSECLFRGDAWAVYQGLIPRPGVMCAAVADVVERCDP</sequence>
<dbReference type="STRING" id="282199.GCA_001049735_02442"/>
<evidence type="ECO:0000313" key="2">
    <source>
        <dbReference type="Proteomes" id="UP000048949"/>
    </source>
</evidence>
<name>A0A0U1NNS3_9RHOB</name>
<dbReference type="EMBL" id="CVQV01000016">
    <property type="protein sequence ID" value="CRK76380.1"/>
    <property type="molecule type" value="Genomic_DNA"/>
</dbReference>
<reference evidence="1 2" key="1">
    <citation type="submission" date="2015-04" db="EMBL/GenBank/DDBJ databases">
        <authorList>
            <person name="Syromyatnikov M.Y."/>
            <person name="Popov V.N."/>
        </authorList>
    </citation>
    <scope>NUCLEOTIDE SEQUENCE [LARGE SCALE GENOMIC DNA]</scope>
    <source>
        <strain evidence="1 2">CECT 5292</strain>
    </source>
</reference>
<dbReference type="AlphaFoldDB" id="A0A0U1NNS3"/>
<organism evidence="1 2">
    <name type="scientific">Nereida ignava</name>
    <dbReference type="NCBI Taxonomy" id="282199"/>
    <lineage>
        <taxon>Bacteria</taxon>
        <taxon>Pseudomonadati</taxon>
        <taxon>Pseudomonadota</taxon>
        <taxon>Alphaproteobacteria</taxon>
        <taxon>Rhodobacterales</taxon>
        <taxon>Roseobacteraceae</taxon>
        <taxon>Nereida</taxon>
    </lineage>
</organism>
<keyword evidence="2" id="KW-1185">Reference proteome</keyword>